<feature type="region of interest" description="Disordered" evidence="5">
    <location>
        <begin position="302"/>
        <end position="326"/>
    </location>
</feature>
<dbReference type="RefSeq" id="WP_344480051.1">
    <property type="nucleotide sequence ID" value="NZ_BAAASB010000014.1"/>
</dbReference>
<name>A0ABW0AMJ6_9ACTN</name>
<dbReference type="InterPro" id="IPR058240">
    <property type="entry name" value="rSAM_sf"/>
</dbReference>
<dbReference type="PANTHER" id="PTHR11228:SF7">
    <property type="entry name" value="PQQA PEPTIDE CYCLASE"/>
    <property type="match status" value="1"/>
</dbReference>
<dbReference type="SUPFAM" id="SSF102114">
    <property type="entry name" value="Radical SAM enzymes"/>
    <property type="match status" value="1"/>
</dbReference>
<evidence type="ECO:0000313" key="8">
    <source>
        <dbReference type="Proteomes" id="UP001596160"/>
    </source>
</evidence>
<dbReference type="Gene3D" id="3.20.20.70">
    <property type="entry name" value="Aldolase class I"/>
    <property type="match status" value="1"/>
</dbReference>
<reference evidence="8" key="1">
    <citation type="journal article" date="2019" name="Int. J. Syst. Evol. Microbiol.">
        <title>The Global Catalogue of Microorganisms (GCM) 10K type strain sequencing project: providing services to taxonomists for standard genome sequencing and annotation.</title>
        <authorList>
            <consortium name="The Broad Institute Genomics Platform"/>
            <consortium name="The Broad Institute Genome Sequencing Center for Infectious Disease"/>
            <person name="Wu L."/>
            <person name="Ma J."/>
        </authorList>
    </citation>
    <scope>NUCLEOTIDE SEQUENCE [LARGE SCALE GENOMIC DNA]</scope>
    <source>
        <strain evidence="8">PCU 266</strain>
    </source>
</reference>
<comment type="caution">
    <text evidence="7">The sequence shown here is derived from an EMBL/GenBank/DDBJ whole genome shotgun (WGS) entry which is preliminary data.</text>
</comment>
<dbReference type="InterPro" id="IPR050377">
    <property type="entry name" value="Radical_SAM_PqqE_MftC-like"/>
</dbReference>
<keyword evidence="1" id="KW-0949">S-adenosyl-L-methionine</keyword>
<dbReference type="InterPro" id="IPR013785">
    <property type="entry name" value="Aldolase_TIM"/>
</dbReference>
<proteinExistence type="predicted"/>
<keyword evidence="2" id="KW-0479">Metal-binding</keyword>
<dbReference type="EMBL" id="JBHSKP010000013">
    <property type="protein sequence ID" value="MFC5154191.1"/>
    <property type="molecule type" value="Genomic_DNA"/>
</dbReference>
<evidence type="ECO:0000259" key="6">
    <source>
        <dbReference type="Pfam" id="PF04055"/>
    </source>
</evidence>
<dbReference type="Proteomes" id="UP001596160">
    <property type="component" value="Unassembled WGS sequence"/>
</dbReference>
<dbReference type="InterPro" id="IPR007197">
    <property type="entry name" value="rSAM"/>
</dbReference>
<accession>A0ABW0AMJ6</accession>
<dbReference type="CDD" id="cd01335">
    <property type="entry name" value="Radical_SAM"/>
    <property type="match status" value="1"/>
</dbReference>
<evidence type="ECO:0000256" key="3">
    <source>
        <dbReference type="ARBA" id="ARBA00023004"/>
    </source>
</evidence>
<organism evidence="7 8">
    <name type="scientific">Streptomyces amakusaensis</name>
    <dbReference type="NCBI Taxonomy" id="67271"/>
    <lineage>
        <taxon>Bacteria</taxon>
        <taxon>Bacillati</taxon>
        <taxon>Actinomycetota</taxon>
        <taxon>Actinomycetes</taxon>
        <taxon>Kitasatosporales</taxon>
        <taxon>Streptomycetaceae</taxon>
        <taxon>Streptomyces</taxon>
    </lineage>
</organism>
<evidence type="ECO:0000256" key="5">
    <source>
        <dbReference type="SAM" id="MobiDB-lite"/>
    </source>
</evidence>
<keyword evidence="3" id="KW-0408">Iron</keyword>
<gene>
    <name evidence="7" type="ORF">ACFPRH_20865</name>
</gene>
<protein>
    <submittedName>
        <fullName evidence="7">Radical SAM protein</fullName>
    </submittedName>
</protein>
<feature type="domain" description="Radical SAM core" evidence="6">
    <location>
        <begin position="19"/>
        <end position="120"/>
    </location>
</feature>
<evidence type="ECO:0000256" key="4">
    <source>
        <dbReference type="ARBA" id="ARBA00023014"/>
    </source>
</evidence>
<dbReference type="InterPro" id="IPR034508">
    <property type="entry name" value="Spectinomycin_biosynthesis"/>
</dbReference>
<dbReference type="SFLD" id="SFLDG01119">
    <property type="entry name" value="spectinomycin_biosynthesis_(Sp"/>
    <property type="match status" value="1"/>
</dbReference>
<keyword evidence="4" id="KW-0411">Iron-sulfur</keyword>
<evidence type="ECO:0000256" key="1">
    <source>
        <dbReference type="ARBA" id="ARBA00022691"/>
    </source>
</evidence>
<evidence type="ECO:0000313" key="7">
    <source>
        <dbReference type="EMBL" id="MFC5154191.1"/>
    </source>
</evidence>
<keyword evidence="8" id="KW-1185">Reference proteome</keyword>
<dbReference type="PANTHER" id="PTHR11228">
    <property type="entry name" value="RADICAL SAM DOMAIN PROTEIN"/>
    <property type="match status" value="1"/>
</dbReference>
<dbReference type="Pfam" id="PF04055">
    <property type="entry name" value="Radical_SAM"/>
    <property type="match status" value="1"/>
</dbReference>
<evidence type="ECO:0000256" key="2">
    <source>
        <dbReference type="ARBA" id="ARBA00022723"/>
    </source>
</evidence>
<dbReference type="SFLD" id="SFLDS00029">
    <property type="entry name" value="Radical_SAM"/>
    <property type="match status" value="1"/>
</dbReference>
<sequence>MSYHLEDGKVVSPEGCELNVAHHCNLGCASCSHLSPVFRRSLVDPRTAAQDLALLARSFRARFVKVLGGEPLLHPELVAILGQVRASGIAPHITVCTNGILLPRMGEEFYAAVDEVEISVYPGRELPEEKMERVRTLADKHGARLNISYYSHFRYSYSEQGTEDEGLVRRIFSTCQIAHVWRCHTVYEGHFYKCPQSVFLPQVLDGGLNPTRDGLRISDDPGFADRLLAYLRSTEPLNACRNCMGSVGLRMEHQQRNRRTFRELQEHTSEELTDRRFLALLENRPDADDGCAVEDADAWRAGLSAPAGEPTAPGSALPSYGTGKRP</sequence>